<gene>
    <name evidence="2" type="ORF">J2Z60_000316</name>
</gene>
<evidence type="ECO:0000256" key="1">
    <source>
        <dbReference type="SAM" id="MobiDB-lite"/>
    </source>
</evidence>
<organism evidence="2 3">
    <name type="scientific">Lactobacillus colini</name>
    <dbReference type="NCBI Taxonomy" id="1819254"/>
    <lineage>
        <taxon>Bacteria</taxon>
        <taxon>Bacillati</taxon>
        <taxon>Bacillota</taxon>
        <taxon>Bacilli</taxon>
        <taxon>Lactobacillales</taxon>
        <taxon>Lactobacillaceae</taxon>
        <taxon>Lactobacillus</taxon>
    </lineage>
</organism>
<keyword evidence="3" id="KW-1185">Reference proteome</keyword>
<proteinExistence type="predicted"/>
<feature type="compositionally biased region" description="Polar residues" evidence="1">
    <location>
        <begin position="574"/>
        <end position="585"/>
    </location>
</feature>
<dbReference type="EMBL" id="JAGGLU010000001">
    <property type="protein sequence ID" value="MBP2057154.1"/>
    <property type="molecule type" value="Genomic_DNA"/>
</dbReference>
<feature type="region of interest" description="Disordered" evidence="1">
    <location>
        <begin position="537"/>
        <end position="604"/>
    </location>
</feature>
<evidence type="ECO:0000313" key="3">
    <source>
        <dbReference type="Proteomes" id="UP001519292"/>
    </source>
</evidence>
<dbReference type="RefSeq" id="WP_209685716.1">
    <property type="nucleotide sequence ID" value="NZ_JAGGLU010000001.1"/>
</dbReference>
<sequence length="684" mass="78623">MVNNKKLKNLLHQRNKDNLKKSRSVEKVEFNDDDIAIPFATAEEVKSKGIRHELNRVRRFTAKNFLNKYRYSATDHRLIKPYYYLRQWFNWTGVVADISMPTGSDSTRIDGKVLIDKFCFENEVTGEKEMLDHHIWLNVNNIRYLMNGPKLTLGIGDVIQATSRVMQYSGKGGSVEKFGLGSTVIRAGGILVSYTKNINSPKSQVITSNYDHGDDWVLKLDNSGIPDITLQNYRENKDIRIFANREHGHVLATYQPSRYVHYFERLQDSSSNTPIKEIDEPVLYTATINDFRVYEQDGELVPKIVLESVTNPIGRIVCARKTLDFNEALISLGTLRKGDKISFKLKGDINSLRTNELTKFKLLTPHQTYDLPKETQLLNGWIMNSFFYTPAKDYDLIGKYLHWQQVISREDVDVTEDNFDEYYGLTAKEISKKLDLDIEVVKNYLQVSLPNNSDILYSFIDNNDEQHRYYRPEVLDQVEKHFKHTSQKAQSALERAQAAKHAYSRQVKEKVIAIPRAQDTKPVSDREFERNLLAKMEEQSAKSEDKTDKVAPVPTSETKAEHEHQETPIKKEITSSLAPTESPKSVSEPVKLEEDQEATLDETKSQVEVKTVEPIQIKTNDKFMVKFVCETGTYTSDQFSNFQAVAKYLQQLTEANKLNKFLLVKNESGQDSMISVKQILEVKI</sequence>
<comment type="caution">
    <text evidence="2">The sequence shown here is derived from an EMBL/GenBank/DDBJ whole genome shotgun (WGS) entry which is preliminary data.</text>
</comment>
<accession>A0ABS4MCM7</accession>
<evidence type="ECO:0000313" key="2">
    <source>
        <dbReference type="EMBL" id="MBP2057154.1"/>
    </source>
</evidence>
<feature type="compositionally biased region" description="Basic and acidic residues" evidence="1">
    <location>
        <begin position="558"/>
        <end position="573"/>
    </location>
</feature>
<protein>
    <submittedName>
        <fullName evidence="2">Uncharacterized protein</fullName>
    </submittedName>
</protein>
<feature type="compositionally biased region" description="Basic and acidic residues" evidence="1">
    <location>
        <begin position="537"/>
        <end position="549"/>
    </location>
</feature>
<dbReference type="Proteomes" id="UP001519292">
    <property type="component" value="Unassembled WGS sequence"/>
</dbReference>
<name>A0ABS4MCM7_9LACO</name>
<reference evidence="2 3" key="1">
    <citation type="submission" date="2021-03" db="EMBL/GenBank/DDBJ databases">
        <title>Genomic Encyclopedia of Type Strains, Phase IV (KMG-IV): sequencing the most valuable type-strain genomes for metagenomic binning, comparative biology and taxonomic classification.</title>
        <authorList>
            <person name="Goeker M."/>
        </authorList>
    </citation>
    <scope>NUCLEOTIDE SEQUENCE [LARGE SCALE GENOMIC DNA]</scope>
    <source>
        <strain evidence="2 3">DSM 101872</strain>
    </source>
</reference>